<gene>
    <name evidence="2" type="ORF">ACFFV7_12330</name>
</gene>
<dbReference type="Proteomes" id="UP001589647">
    <property type="component" value="Unassembled WGS sequence"/>
</dbReference>
<keyword evidence="1" id="KW-0812">Transmembrane</keyword>
<dbReference type="Pfam" id="PF19560">
    <property type="entry name" value="DUF6082"/>
    <property type="match status" value="1"/>
</dbReference>
<dbReference type="RefSeq" id="WP_189647213.1">
    <property type="nucleotide sequence ID" value="NZ_BMRC01000004.1"/>
</dbReference>
<proteinExistence type="predicted"/>
<accession>A0ABV5IDK7</accession>
<reference evidence="2 3" key="1">
    <citation type="submission" date="2024-09" db="EMBL/GenBank/DDBJ databases">
        <authorList>
            <person name="Sun Q."/>
            <person name="Mori K."/>
        </authorList>
    </citation>
    <scope>NUCLEOTIDE SEQUENCE [LARGE SCALE GENOMIC DNA]</scope>
    <source>
        <strain evidence="2 3">CCM 3426</strain>
    </source>
</reference>
<dbReference type="InterPro" id="IPR045728">
    <property type="entry name" value="DUF6082"/>
</dbReference>
<name>A0ABV5IDK7_9ACTN</name>
<keyword evidence="3" id="KW-1185">Reference proteome</keyword>
<evidence type="ECO:0000313" key="3">
    <source>
        <dbReference type="Proteomes" id="UP001589647"/>
    </source>
</evidence>
<feature type="transmembrane region" description="Helical" evidence="1">
    <location>
        <begin position="52"/>
        <end position="74"/>
    </location>
</feature>
<evidence type="ECO:0000256" key="1">
    <source>
        <dbReference type="SAM" id="Phobius"/>
    </source>
</evidence>
<dbReference type="EMBL" id="JBHMEI010000006">
    <property type="protein sequence ID" value="MFB9201980.1"/>
    <property type="molecule type" value="Genomic_DNA"/>
</dbReference>
<comment type="caution">
    <text evidence="2">The sequence shown here is derived from an EMBL/GenBank/DDBJ whole genome shotgun (WGS) entry which is preliminary data.</text>
</comment>
<keyword evidence="1" id="KW-0472">Membrane</keyword>
<organism evidence="2 3">
    <name type="scientific">Nonomuraea spiralis</name>
    <dbReference type="NCBI Taxonomy" id="46182"/>
    <lineage>
        <taxon>Bacteria</taxon>
        <taxon>Bacillati</taxon>
        <taxon>Actinomycetota</taxon>
        <taxon>Actinomycetes</taxon>
        <taxon>Streptosporangiales</taxon>
        <taxon>Streptosporangiaceae</taxon>
        <taxon>Nonomuraea</taxon>
    </lineage>
</organism>
<protein>
    <submittedName>
        <fullName evidence="2">DUF6082 family protein</fullName>
    </submittedName>
</protein>
<keyword evidence="1" id="KW-1133">Transmembrane helix</keyword>
<evidence type="ECO:0000313" key="2">
    <source>
        <dbReference type="EMBL" id="MFB9201980.1"/>
    </source>
</evidence>
<feature type="transmembrane region" description="Helical" evidence="1">
    <location>
        <begin position="212"/>
        <end position="230"/>
    </location>
</feature>
<sequence length="243" mass="26755">MNRRSFGRYWVTILLLLSVVAAAGLVVASPFFLAALGRSRGDWSVLGDIGQTYGAASAILAVLALIGVAFSLVLQAREAKSAREQALRTLHGDLMKMAMDDPLYRACWGAFFASGDEESQRAHLYVNMILNHWLLMWELRSITEAHLREIAGTVLAGPIGHGFWRQVRALRMTSAGSRRERRFNRIIDDVYWEMTGGEAASPAAAPGRGGSVVVGIGVVLALVVVVRRILRRFVGDRHYLRPP</sequence>